<evidence type="ECO:0000313" key="2">
    <source>
        <dbReference type="Proteomes" id="UP000193067"/>
    </source>
</evidence>
<dbReference type="EMBL" id="KZ084088">
    <property type="protein sequence ID" value="OSD07622.1"/>
    <property type="molecule type" value="Genomic_DNA"/>
</dbReference>
<dbReference type="Proteomes" id="UP000193067">
    <property type="component" value="Unassembled WGS sequence"/>
</dbReference>
<dbReference type="AlphaFoldDB" id="A0A1Y2J5Y8"/>
<accession>A0A1Y2J5Y8</accession>
<protein>
    <submittedName>
        <fullName evidence="1">Uncharacterized protein</fullName>
    </submittedName>
</protein>
<reference evidence="1 2" key="1">
    <citation type="journal article" date="2015" name="Biotechnol. Biofuels">
        <title>Enhanced degradation of softwood versus hardwood by the white-rot fungus Pycnoporus coccineus.</title>
        <authorList>
            <person name="Couturier M."/>
            <person name="Navarro D."/>
            <person name="Chevret D."/>
            <person name="Henrissat B."/>
            <person name="Piumi F."/>
            <person name="Ruiz-Duenas F.J."/>
            <person name="Martinez A.T."/>
            <person name="Grigoriev I.V."/>
            <person name="Riley R."/>
            <person name="Lipzen A."/>
            <person name="Berrin J.G."/>
            <person name="Master E.R."/>
            <person name="Rosso M.N."/>
        </authorList>
    </citation>
    <scope>NUCLEOTIDE SEQUENCE [LARGE SCALE GENOMIC DNA]</scope>
    <source>
        <strain evidence="1 2">BRFM310</strain>
    </source>
</reference>
<dbReference type="OrthoDB" id="10535797at2759"/>
<evidence type="ECO:0000313" key="1">
    <source>
        <dbReference type="EMBL" id="OSD07622.1"/>
    </source>
</evidence>
<keyword evidence="2" id="KW-1185">Reference proteome</keyword>
<proteinExistence type="predicted"/>
<name>A0A1Y2J5Y8_TRAC3</name>
<sequence>MIAASGSLAVPILVPGPGLCTDRSAALLPPDPHPLLVLDVSSQPANDGLCRTMLSLSRILRSVALERFLSPARRSLESGI</sequence>
<organism evidence="1 2">
    <name type="scientific">Trametes coccinea (strain BRFM310)</name>
    <name type="common">Pycnoporus coccineus</name>
    <dbReference type="NCBI Taxonomy" id="1353009"/>
    <lineage>
        <taxon>Eukaryota</taxon>
        <taxon>Fungi</taxon>
        <taxon>Dikarya</taxon>
        <taxon>Basidiomycota</taxon>
        <taxon>Agaricomycotina</taxon>
        <taxon>Agaricomycetes</taxon>
        <taxon>Polyporales</taxon>
        <taxon>Polyporaceae</taxon>
        <taxon>Trametes</taxon>
    </lineage>
</organism>
<gene>
    <name evidence="1" type="ORF">PYCCODRAFT_1430865</name>
</gene>